<dbReference type="InterPro" id="IPR011051">
    <property type="entry name" value="RmlC_Cupin_sf"/>
</dbReference>
<name>A0A2H4V936_9EURY</name>
<dbReference type="EMBL" id="CP017768">
    <property type="protein sequence ID" value="AUB59422.1"/>
    <property type="molecule type" value="Genomic_DNA"/>
</dbReference>
<protein>
    <submittedName>
        <fullName evidence="3">DNA-binding protein</fullName>
    </submittedName>
    <submittedName>
        <fullName evidence="5">Helix-turn-helix domain-containing protein</fullName>
    </submittedName>
</protein>
<dbReference type="PANTHER" id="PTHR46797">
    <property type="entry name" value="HTH-TYPE TRANSCRIPTIONAL REGULATOR"/>
    <property type="match status" value="1"/>
</dbReference>
<dbReference type="GO" id="GO:0005829">
    <property type="term" value="C:cytosol"/>
    <property type="evidence" value="ECO:0007669"/>
    <property type="project" value="TreeGrafter"/>
</dbReference>
<dbReference type="GeneID" id="35124313"/>
<dbReference type="InterPro" id="IPR014710">
    <property type="entry name" value="RmlC-like_jellyroll"/>
</dbReference>
<dbReference type="OrthoDB" id="53252at2157"/>
<dbReference type="Proteomes" id="UP000232631">
    <property type="component" value="Chromosome"/>
</dbReference>
<dbReference type="PANTHER" id="PTHR46797:SF19">
    <property type="entry name" value="BLL2473 PROTEIN"/>
    <property type="match status" value="1"/>
</dbReference>
<dbReference type="AlphaFoldDB" id="A0A2H4V936"/>
<proteinExistence type="predicted"/>
<keyword evidence="6" id="KW-1185">Reference proteome</keyword>
<evidence type="ECO:0000313" key="7">
    <source>
        <dbReference type="Proteomes" id="UP000232806"/>
    </source>
</evidence>
<keyword evidence="1 3" id="KW-0238">DNA-binding</keyword>
<evidence type="ECO:0000313" key="8">
    <source>
        <dbReference type="Proteomes" id="UP000591058"/>
    </source>
</evidence>
<accession>A0A2H4V936</accession>
<dbReference type="InterPro" id="IPR050807">
    <property type="entry name" value="TransReg_Diox_bact_type"/>
</dbReference>
<dbReference type="RefSeq" id="WP_100904572.1">
    <property type="nucleotide sequence ID" value="NZ_CP017766.1"/>
</dbReference>
<dbReference type="Proteomes" id="UP000232806">
    <property type="component" value="Chromosome"/>
</dbReference>
<evidence type="ECO:0000259" key="2">
    <source>
        <dbReference type="PROSITE" id="PS50943"/>
    </source>
</evidence>
<sequence>MPEENKVGAKIRQIREDRKMSIEELADASFSSVELIEDLESGALVPSLTPLLKIARALGVRLGTFLDDAPHSGPFMVKSGKSDNVIRFSGQGLGEHSNKSALEFYSLAYGKGDRHMEPFIIDVHPTDNQGYELASHEGEEFLYVIQGKIEVLYGQESYVLESEDSIYYDSVVPHHVHAKEKDSKMLAVVYTPF</sequence>
<dbReference type="Gene3D" id="2.60.120.10">
    <property type="entry name" value="Jelly Rolls"/>
    <property type="match status" value="1"/>
</dbReference>
<gene>
    <name evidence="3" type="ORF">BK007_00205</name>
    <name evidence="4" type="ORF">BK009_01225</name>
    <name evidence="5" type="ORF">HG719_03835</name>
</gene>
<dbReference type="SUPFAM" id="SSF51182">
    <property type="entry name" value="RmlC-like cupins"/>
    <property type="match status" value="1"/>
</dbReference>
<organism evidence="3 7">
    <name type="scientific">Methanobacterium subterraneum</name>
    <dbReference type="NCBI Taxonomy" id="59277"/>
    <lineage>
        <taxon>Archaea</taxon>
        <taxon>Methanobacteriati</taxon>
        <taxon>Methanobacteriota</taxon>
        <taxon>Methanomada group</taxon>
        <taxon>Methanobacteria</taxon>
        <taxon>Methanobacteriales</taxon>
        <taxon>Methanobacteriaceae</taxon>
        <taxon>Methanobacterium</taxon>
    </lineage>
</organism>
<dbReference type="CDD" id="cd02209">
    <property type="entry name" value="cupin_XRE_C"/>
    <property type="match status" value="1"/>
</dbReference>
<reference evidence="5 8" key="2">
    <citation type="submission" date="2020-04" db="EMBL/GenBank/DDBJ databases">
        <title>Draft genome of Methanobacterium subterraneum isolated from animal feces.</title>
        <authorList>
            <person name="Ouboter H.T."/>
            <person name="Berger S."/>
            <person name="Gungor E."/>
            <person name="Jetten M.S.M."/>
            <person name="Welte C.U."/>
        </authorList>
    </citation>
    <scope>NUCLEOTIDE SEQUENCE [LARGE SCALE GENOMIC DNA]</scope>
    <source>
        <strain evidence="5">HO_2020</strain>
    </source>
</reference>
<evidence type="ECO:0000313" key="5">
    <source>
        <dbReference type="EMBL" id="NMO08967.1"/>
    </source>
</evidence>
<dbReference type="GO" id="GO:0003700">
    <property type="term" value="F:DNA-binding transcription factor activity"/>
    <property type="evidence" value="ECO:0007669"/>
    <property type="project" value="TreeGrafter"/>
</dbReference>
<dbReference type="GO" id="GO:0003677">
    <property type="term" value="F:DNA binding"/>
    <property type="evidence" value="ECO:0007669"/>
    <property type="project" value="UniProtKB-KW"/>
</dbReference>
<dbReference type="EMBL" id="JABBYL010000011">
    <property type="protein sequence ID" value="NMO08967.1"/>
    <property type="molecule type" value="Genomic_DNA"/>
</dbReference>
<dbReference type="SUPFAM" id="SSF47413">
    <property type="entry name" value="lambda repressor-like DNA-binding domains"/>
    <property type="match status" value="1"/>
</dbReference>
<dbReference type="SMART" id="SM00530">
    <property type="entry name" value="HTH_XRE"/>
    <property type="match status" value="1"/>
</dbReference>
<dbReference type="KEGG" id="msub:BK009_01225"/>
<feature type="domain" description="HTH cro/C1-type" evidence="2">
    <location>
        <begin position="11"/>
        <end position="65"/>
    </location>
</feature>
<dbReference type="EMBL" id="CP017766">
    <property type="protein sequence ID" value="AUB54599.1"/>
    <property type="molecule type" value="Genomic_DNA"/>
</dbReference>
<dbReference type="Gene3D" id="1.10.260.40">
    <property type="entry name" value="lambda repressor-like DNA-binding domains"/>
    <property type="match status" value="1"/>
</dbReference>
<dbReference type="InterPro" id="IPR010982">
    <property type="entry name" value="Lambda_DNA-bd_dom_sf"/>
</dbReference>
<dbReference type="CDD" id="cd00093">
    <property type="entry name" value="HTH_XRE"/>
    <property type="match status" value="1"/>
</dbReference>
<evidence type="ECO:0000313" key="3">
    <source>
        <dbReference type="EMBL" id="AUB54599.1"/>
    </source>
</evidence>
<dbReference type="Pfam" id="PF07883">
    <property type="entry name" value="Cupin_2"/>
    <property type="match status" value="1"/>
</dbReference>
<dbReference type="Proteomes" id="UP000591058">
    <property type="component" value="Unassembled WGS sequence"/>
</dbReference>
<dbReference type="Pfam" id="PF01381">
    <property type="entry name" value="HTH_3"/>
    <property type="match status" value="1"/>
</dbReference>
<reference evidence="6 7" key="1">
    <citation type="submission" date="2016-10" db="EMBL/GenBank/DDBJ databases">
        <title>Comparative genomics between deep and shallow subseafloor isolates.</title>
        <authorList>
            <person name="Ishii S."/>
            <person name="Miller J.R."/>
            <person name="Sutton G."/>
            <person name="Suzuki S."/>
            <person name="Methe B."/>
            <person name="Inagaki F."/>
            <person name="Imachi H."/>
        </authorList>
    </citation>
    <scope>NUCLEOTIDE SEQUENCE [LARGE SCALE GENOMIC DNA]</scope>
    <source>
        <strain evidence="4 6">A8p</strain>
        <strain evidence="3 7">MO-MB1</strain>
    </source>
</reference>
<dbReference type="InterPro" id="IPR001387">
    <property type="entry name" value="Cro/C1-type_HTH"/>
</dbReference>
<dbReference type="PROSITE" id="PS50943">
    <property type="entry name" value="HTH_CROC1"/>
    <property type="match status" value="1"/>
</dbReference>
<evidence type="ECO:0000256" key="1">
    <source>
        <dbReference type="ARBA" id="ARBA00023125"/>
    </source>
</evidence>
<evidence type="ECO:0000313" key="6">
    <source>
        <dbReference type="Proteomes" id="UP000232631"/>
    </source>
</evidence>
<evidence type="ECO:0000313" key="4">
    <source>
        <dbReference type="EMBL" id="AUB59422.1"/>
    </source>
</evidence>
<accession>A0A2H4VMW9</accession>
<dbReference type="InterPro" id="IPR013096">
    <property type="entry name" value="Cupin_2"/>
</dbReference>